<dbReference type="RefSeq" id="WP_019617568.1">
    <property type="nucleotide sequence ID" value="NZ_JBHUNE010000008.1"/>
</dbReference>
<protein>
    <submittedName>
        <fullName evidence="6">Energy-coupling factor transporter transmembrane component T family protein</fullName>
    </submittedName>
</protein>
<feature type="transmembrane region" description="Helical" evidence="5">
    <location>
        <begin position="136"/>
        <end position="157"/>
    </location>
</feature>
<organism evidence="6 7">
    <name type="scientific">Gulosibacter faecalis</name>
    <dbReference type="NCBI Taxonomy" id="272240"/>
    <lineage>
        <taxon>Bacteria</taxon>
        <taxon>Bacillati</taxon>
        <taxon>Actinomycetota</taxon>
        <taxon>Actinomycetes</taxon>
        <taxon>Micrococcales</taxon>
        <taxon>Microbacteriaceae</taxon>
        <taxon>Gulosibacter</taxon>
    </lineage>
</organism>
<keyword evidence="3 5" id="KW-1133">Transmembrane helix</keyword>
<dbReference type="CDD" id="cd16914">
    <property type="entry name" value="EcfT"/>
    <property type="match status" value="1"/>
</dbReference>
<feature type="transmembrane region" description="Helical" evidence="5">
    <location>
        <begin position="96"/>
        <end position="116"/>
    </location>
</feature>
<reference evidence="7" key="1">
    <citation type="journal article" date="2019" name="Int. J. Syst. Evol. Microbiol.">
        <title>The Global Catalogue of Microorganisms (GCM) 10K type strain sequencing project: providing services to taxonomists for standard genome sequencing and annotation.</title>
        <authorList>
            <consortium name="The Broad Institute Genomics Platform"/>
            <consortium name="The Broad Institute Genome Sequencing Center for Infectious Disease"/>
            <person name="Wu L."/>
            <person name="Ma J."/>
        </authorList>
    </citation>
    <scope>NUCLEOTIDE SEQUENCE [LARGE SCALE GENOMIC DNA]</scope>
    <source>
        <strain evidence="7">TISTR 1514</strain>
    </source>
</reference>
<dbReference type="EMBL" id="JBHUNE010000008">
    <property type="protein sequence ID" value="MFD2758850.1"/>
    <property type="molecule type" value="Genomic_DNA"/>
</dbReference>
<feature type="transmembrane region" description="Helical" evidence="5">
    <location>
        <begin position="41"/>
        <end position="60"/>
    </location>
</feature>
<keyword evidence="7" id="KW-1185">Reference proteome</keyword>
<evidence type="ECO:0000256" key="2">
    <source>
        <dbReference type="ARBA" id="ARBA00022692"/>
    </source>
</evidence>
<dbReference type="Proteomes" id="UP001597492">
    <property type="component" value="Unassembled WGS sequence"/>
</dbReference>
<evidence type="ECO:0000313" key="6">
    <source>
        <dbReference type="EMBL" id="MFD2758850.1"/>
    </source>
</evidence>
<evidence type="ECO:0000256" key="1">
    <source>
        <dbReference type="ARBA" id="ARBA00004141"/>
    </source>
</evidence>
<name>A0ABW5UZI1_9MICO</name>
<dbReference type="Pfam" id="PF02361">
    <property type="entry name" value="CbiQ"/>
    <property type="match status" value="1"/>
</dbReference>
<gene>
    <name evidence="6" type="ORF">ACFSW7_10725</name>
</gene>
<sequence length="198" mass="21272">MISLYRPGSSPIHRAPAWCKLLALVVATLVLSLVGDTWQLLVGAGAVTLALLFVAGLSPADVAAQLWQLRWLLVIMLVPQLIFLPWQIAVLNTGRVLIVVLLAALLTLTTPMSRLMDLLERMLAPLRPLGGRPDRVALVLSLTIATVPVIAALAGSLREALIARGRRGASPRILMPLLVLTLQHGDQLADAMRARGLD</sequence>
<comment type="subcellular location">
    <subcellularLocation>
        <location evidence="1">Membrane</location>
        <topology evidence="1">Multi-pass membrane protein</topology>
    </subcellularLocation>
</comment>
<evidence type="ECO:0000256" key="3">
    <source>
        <dbReference type="ARBA" id="ARBA00022989"/>
    </source>
</evidence>
<keyword evidence="4 5" id="KW-0472">Membrane</keyword>
<proteinExistence type="predicted"/>
<evidence type="ECO:0000313" key="7">
    <source>
        <dbReference type="Proteomes" id="UP001597492"/>
    </source>
</evidence>
<dbReference type="InterPro" id="IPR003339">
    <property type="entry name" value="ABC/ECF_trnsptr_transmembrane"/>
</dbReference>
<comment type="caution">
    <text evidence="6">The sequence shown here is derived from an EMBL/GenBank/DDBJ whole genome shotgun (WGS) entry which is preliminary data.</text>
</comment>
<feature type="transmembrane region" description="Helical" evidence="5">
    <location>
        <begin position="66"/>
        <end position="84"/>
    </location>
</feature>
<evidence type="ECO:0000256" key="4">
    <source>
        <dbReference type="ARBA" id="ARBA00023136"/>
    </source>
</evidence>
<feature type="transmembrane region" description="Helical" evidence="5">
    <location>
        <begin position="15"/>
        <end position="34"/>
    </location>
</feature>
<accession>A0ABW5UZI1</accession>
<evidence type="ECO:0000256" key="5">
    <source>
        <dbReference type="SAM" id="Phobius"/>
    </source>
</evidence>
<keyword evidence="2 5" id="KW-0812">Transmembrane</keyword>